<evidence type="ECO:0000259" key="4">
    <source>
        <dbReference type="Pfam" id="PF01887"/>
    </source>
</evidence>
<evidence type="ECO:0000256" key="2">
    <source>
        <dbReference type="ARBA" id="ARBA00024035"/>
    </source>
</evidence>
<proteinExistence type="inferred from homology"/>
<dbReference type="PANTHER" id="PTHR35092:SF1">
    <property type="entry name" value="CHLORINASE MJ1651"/>
    <property type="match status" value="1"/>
</dbReference>
<evidence type="ECO:0000313" key="6">
    <source>
        <dbReference type="EMBL" id="UOG76299.1"/>
    </source>
</evidence>
<dbReference type="Gene3D" id="2.40.30.90">
    <property type="entry name" value="Bacterial fluorinating enzyme like"/>
    <property type="match status" value="1"/>
</dbReference>
<dbReference type="InterPro" id="IPR046470">
    <property type="entry name" value="SAM_HAT_C"/>
</dbReference>
<dbReference type="SUPFAM" id="SSF101852">
    <property type="entry name" value="Bacterial fluorinating enzyme, C-terminal domain"/>
    <property type="match status" value="1"/>
</dbReference>
<dbReference type="Pfam" id="PF01887">
    <property type="entry name" value="SAM_HAT_N"/>
    <property type="match status" value="1"/>
</dbReference>
<keyword evidence="1" id="KW-0949">S-adenosyl-L-methionine</keyword>
<dbReference type="EMBL" id="CP094669">
    <property type="protein sequence ID" value="UOG76299.1"/>
    <property type="molecule type" value="Genomic_DNA"/>
</dbReference>
<dbReference type="InterPro" id="IPR023227">
    <property type="entry name" value="SAM_OH_AdoTrfase_C_sf"/>
</dbReference>
<dbReference type="PANTHER" id="PTHR35092">
    <property type="entry name" value="CHLORINASE MJ1651"/>
    <property type="match status" value="1"/>
</dbReference>
<sequence>MGLITFLSDFGYRDHYVAAVKARILQLHATVPVLDISHAIEPFNIAHAVHVLNAVFRDFPPGTVHLIGVNDLGGPRAAWHAALYQQHYFVAADNGLLALLCDGQPEELVSLGTAAGLTPSPTRDLLAPAAVHLAQGGRLTDLGPTTTQLYQLLNRQVRLQDNRITGHVVHVDHYGNLITDITRQAVEVIGRNRPYTIHFARETVREIAAHFQAADPGEAVCIFNSQDQLCIGINQGNASELLGLHFDSQVDLRFPTDEQQQTPLPPKAAENYSNRPDKT</sequence>
<name>A0ABY4D323_9BACT</name>
<dbReference type="Pfam" id="PF20257">
    <property type="entry name" value="SAM_HAT_C"/>
    <property type="match status" value="1"/>
</dbReference>
<gene>
    <name evidence="6" type="ORF">MTX78_06790</name>
</gene>
<accession>A0ABY4D323</accession>
<protein>
    <submittedName>
        <fullName evidence="6">SAM-dependent chlorinase/fluorinase</fullName>
    </submittedName>
</protein>
<feature type="region of interest" description="Disordered" evidence="3">
    <location>
        <begin position="256"/>
        <end position="279"/>
    </location>
</feature>
<feature type="domain" description="S-adenosyl-l-methionine hydroxide adenosyltransferase N-terminal" evidence="4">
    <location>
        <begin position="4"/>
        <end position="143"/>
    </location>
</feature>
<dbReference type="Gene3D" id="3.40.50.10790">
    <property type="entry name" value="S-adenosyl-l-methionine hydroxide adenosyltransferase, N-terminal"/>
    <property type="match status" value="1"/>
</dbReference>
<comment type="similarity">
    <text evidence="2">Belongs to the SAM hydrolase / SAM-dependent halogenase family.</text>
</comment>
<dbReference type="PIRSF" id="PIRSF006779">
    <property type="entry name" value="UCP006779"/>
    <property type="match status" value="1"/>
</dbReference>
<evidence type="ECO:0000259" key="5">
    <source>
        <dbReference type="Pfam" id="PF20257"/>
    </source>
</evidence>
<dbReference type="InterPro" id="IPR046469">
    <property type="entry name" value="SAM_HAT_N"/>
</dbReference>
<dbReference type="RefSeq" id="WP_243801085.1">
    <property type="nucleotide sequence ID" value="NZ_CP094669.1"/>
</dbReference>
<reference evidence="6 7" key="1">
    <citation type="submission" date="2022-03" db="EMBL/GenBank/DDBJ databases">
        <title>Hymenobactersp. isolated from the air.</title>
        <authorList>
            <person name="Won M."/>
            <person name="Kwon S.-W."/>
        </authorList>
    </citation>
    <scope>NUCLEOTIDE SEQUENCE [LARGE SCALE GENOMIC DNA]</scope>
    <source>
        <strain evidence="6 7">KACC 21982</strain>
    </source>
</reference>
<dbReference type="InterPro" id="IPR023228">
    <property type="entry name" value="SAM_OH_AdoTrfase_N_sf"/>
</dbReference>
<evidence type="ECO:0000256" key="1">
    <source>
        <dbReference type="ARBA" id="ARBA00022691"/>
    </source>
</evidence>
<keyword evidence="7" id="KW-1185">Reference proteome</keyword>
<feature type="domain" description="S-adenosyl-l-methionine hydroxide adenosyltransferase C-terminal" evidence="5">
    <location>
        <begin position="166"/>
        <end position="250"/>
    </location>
</feature>
<evidence type="ECO:0000313" key="7">
    <source>
        <dbReference type="Proteomes" id="UP000831113"/>
    </source>
</evidence>
<dbReference type="Proteomes" id="UP000831113">
    <property type="component" value="Chromosome"/>
</dbReference>
<dbReference type="SUPFAM" id="SSF102522">
    <property type="entry name" value="Bacterial fluorinating enzyme, N-terminal domain"/>
    <property type="match status" value="1"/>
</dbReference>
<dbReference type="InterPro" id="IPR002747">
    <property type="entry name" value="SAM_OH_AdoTrfase"/>
</dbReference>
<evidence type="ECO:0000256" key="3">
    <source>
        <dbReference type="SAM" id="MobiDB-lite"/>
    </source>
</evidence>
<organism evidence="6 7">
    <name type="scientific">Hymenobacter tibetensis</name>
    <dbReference type="NCBI Taxonomy" id="497967"/>
    <lineage>
        <taxon>Bacteria</taxon>
        <taxon>Pseudomonadati</taxon>
        <taxon>Bacteroidota</taxon>
        <taxon>Cytophagia</taxon>
        <taxon>Cytophagales</taxon>
        <taxon>Hymenobacteraceae</taxon>
        <taxon>Hymenobacter</taxon>
    </lineage>
</organism>